<sequence length="88" mass="10367">PKPEQEPMAWIERDMQCDDFDPDSVTCEKPTIAADGWEWVALYTTPPQRPWVGLTYKEVQEIHDTYHRRMGPQEFASMIEAKLKEKNQ</sequence>
<dbReference type="EMBL" id="LR798281">
    <property type="protein sequence ID" value="CAB5220187.1"/>
    <property type="molecule type" value="Genomic_DNA"/>
</dbReference>
<protein>
    <submittedName>
        <fullName evidence="1">Uncharacterized protein</fullName>
    </submittedName>
</protein>
<reference evidence="1" key="1">
    <citation type="submission" date="2020-05" db="EMBL/GenBank/DDBJ databases">
        <authorList>
            <person name="Chiriac C."/>
            <person name="Salcher M."/>
            <person name="Ghai R."/>
            <person name="Kavagutti S V."/>
        </authorList>
    </citation>
    <scope>NUCLEOTIDE SEQUENCE</scope>
</reference>
<name>A0A6J7WR28_9CAUD</name>
<accession>A0A6J7WR28</accession>
<evidence type="ECO:0000313" key="1">
    <source>
        <dbReference type="EMBL" id="CAB5220187.1"/>
    </source>
</evidence>
<proteinExistence type="predicted"/>
<gene>
    <name evidence="1" type="ORF">UFOVP232_79</name>
</gene>
<feature type="non-terminal residue" evidence="1">
    <location>
        <position position="1"/>
    </location>
</feature>
<organism evidence="1">
    <name type="scientific">uncultured Caudovirales phage</name>
    <dbReference type="NCBI Taxonomy" id="2100421"/>
    <lineage>
        <taxon>Viruses</taxon>
        <taxon>Duplodnaviria</taxon>
        <taxon>Heunggongvirae</taxon>
        <taxon>Uroviricota</taxon>
        <taxon>Caudoviricetes</taxon>
        <taxon>Peduoviridae</taxon>
        <taxon>Maltschvirus</taxon>
        <taxon>Maltschvirus maltsch</taxon>
    </lineage>
</organism>